<proteinExistence type="predicted"/>
<sequence length="142" mass="14700">MNFLISYIFFLFLTLVTAADETTSSSSSSATGTVRTTTSVSTTLVWVTGTDASGNLATTQSPYYQSFESFWTEVASPSSGSIGIGSISGTVGGIREYSQTTVSQGMGSSLNKRGGNTGVSDLRLTKLLGASTVALISLVLLI</sequence>
<evidence type="ECO:0000313" key="2">
    <source>
        <dbReference type="EMBL" id="RCK62423.1"/>
    </source>
</evidence>
<comment type="caution">
    <text evidence="2">The sequence shown here is derived from an EMBL/GenBank/DDBJ whole genome shotgun (WGS) entry which is preliminary data.</text>
</comment>
<dbReference type="Pfam" id="PF17056">
    <property type="entry name" value="KRE1"/>
    <property type="match status" value="1"/>
</dbReference>
<feature type="signal peptide" evidence="1">
    <location>
        <begin position="1"/>
        <end position="18"/>
    </location>
</feature>
<dbReference type="AlphaFoldDB" id="A0A367Y966"/>
<keyword evidence="1" id="KW-0732">Signal</keyword>
<feature type="chain" id="PRO_5016959500" evidence="1">
    <location>
        <begin position="19"/>
        <end position="142"/>
    </location>
</feature>
<dbReference type="Proteomes" id="UP000253472">
    <property type="component" value="Unassembled WGS sequence"/>
</dbReference>
<dbReference type="STRING" id="5486.A0A367Y966"/>
<accession>A0A367Y966</accession>
<dbReference type="GO" id="GO:0031505">
    <property type="term" value="P:fungal-type cell wall organization"/>
    <property type="evidence" value="ECO:0007669"/>
    <property type="project" value="InterPro"/>
</dbReference>
<gene>
    <name evidence="2" type="primary">KRE1_1</name>
    <name evidence="2" type="ORF">Cantr_09137</name>
</gene>
<name>A0A367Y966_9ASCO</name>
<keyword evidence="3" id="KW-1185">Reference proteome</keyword>
<dbReference type="OrthoDB" id="5406216at2759"/>
<organism evidence="2 3">
    <name type="scientific">Candida viswanathii</name>
    <dbReference type="NCBI Taxonomy" id="5486"/>
    <lineage>
        <taxon>Eukaryota</taxon>
        <taxon>Fungi</taxon>
        <taxon>Dikarya</taxon>
        <taxon>Ascomycota</taxon>
        <taxon>Saccharomycotina</taxon>
        <taxon>Pichiomycetes</taxon>
        <taxon>Debaryomycetaceae</taxon>
        <taxon>Candida/Lodderomyces clade</taxon>
        <taxon>Candida</taxon>
    </lineage>
</organism>
<reference evidence="2 3" key="1">
    <citation type="submission" date="2018-06" db="EMBL/GenBank/DDBJ databases">
        <title>Whole genome sequencing of Candida tropicalis (genome annotated by CSBL at Korea University).</title>
        <authorList>
            <person name="Ahn J."/>
        </authorList>
    </citation>
    <scope>NUCLEOTIDE SEQUENCE [LARGE SCALE GENOMIC DNA]</scope>
    <source>
        <strain evidence="2 3">ATCC 20962</strain>
    </source>
</reference>
<evidence type="ECO:0000256" key="1">
    <source>
        <dbReference type="SAM" id="SignalP"/>
    </source>
</evidence>
<evidence type="ECO:0000313" key="3">
    <source>
        <dbReference type="Proteomes" id="UP000253472"/>
    </source>
</evidence>
<dbReference type="EMBL" id="QLNQ01000025">
    <property type="protein sequence ID" value="RCK62423.1"/>
    <property type="molecule type" value="Genomic_DNA"/>
</dbReference>
<dbReference type="InterPro" id="IPR031452">
    <property type="entry name" value="Kre1"/>
</dbReference>
<protein>
    <submittedName>
        <fullName evidence="2">Protein KRE1</fullName>
    </submittedName>
</protein>